<dbReference type="EMBL" id="MU394300">
    <property type="protein sequence ID" value="KAI6088622.1"/>
    <property type="molecule type" value="Genomic_DNA"/>
</dbReference>
<evidence type="ECO:0000313" key="2">
    <source>
        <dbReference type="Proteomes" id="UP001497680"/>
    </source>
</evidence>
<sequence>MSFLTLSAQGFSEQWSAFIAVLNSSLDPDDIQSRFKNFRELFLNGGIPSSSAAALTLENLVDFMNFLSNEAKPPTDNTTFWVVVGTVSYSSRRKEGIRQRLPRMIDSIIENIVALNKYRARSPETLPEVTGACFHIAISLFKCLIAAGQFIESYTNDSVWGPLEQQFNSICSEIHGVISHLESLRAPRFDDLNRLEPALTIFKPSPNQSLDEPANLPCFIYPTSRPARFFDRIEDIIQIDRLLNNGVHDNQPFRSLTLHGVGGVGKSSGALRYAETRINRKEVDAMFWIASEKEVTIRKSFTDIAMGLKLPRAKPEDHDQNRTLVLDWLRNTECKWLLVFDNVESVDLLMSYWPTASRGRAIITTRNRDIGLNLTDDRLEIKEWDAQTSSQFLDRLLSATMSNHIHELPPDFRGNALVPSLVAGLVHHNNGSTHAFWKVTFQSLSKRARTILGVLAFLSPDNIPQALFEPRGLDAFPESLKFCSTLYYFFYEIKILTTLALVERNEEQRAFSIHRLVQTSFKHFMSPEERQNSFNDATRLVSAAFPRKDLEFSQMYHFWEPCSFYLPHVLSLRDSFREEKEANPDFSALAQYCVLNNACKRYLIETNGYNDLIDLSIVNDKASQTIPPQPRSIQIKLAGDSASLTGQVLLRVGGAEDGVGLLRDAYRFFAKSQPRDLREEAWCAENLADGLATTNNFAEAIKWQEKARDHWLEWAKDNDVDQTEWPAILKWGMGNNLVWAGQKHRARSILTQGLRQLEGVAPYNWAMVAYTNYALGTVARADGNFKSAEKHFTQAYNKWVSGGNLLSDPFCGACVYRTGCVALDQGKVKTAINLLREAAVITERHREKMPVEHARSLFKLSEALAMGSGDREESVKLRGESRRLLYSRLPSGLGKDTGCEKTYDDLIFIWWR</sequence>
<gene>
    <name evidence="1" type="ORF">F4821DRAFT_277095</name>
</gene>
<keyword evidence="2" id="KW-1185">Reference proteome</keyword>
<proteinExistence type="predicted"/>
<accession>A0ACC0D775</accession>
<dbReference type="Proteomes" id="UP001497680">
    <property type="component" value="Unassembled WGS sequence"/>
</dbReference>
<reference evidence="1 2" key="1">
    <citation type="journal article" date="2022" name="New Phytol.">
        <title>Ecological generalism drives hyperdiversity of secondary metabolite gene clusters in xylarialean endophytes.</title>
        <authorList>
            <person name="Franco M.E.E."/>
            <person name="Wisecaver J.H."/>
            <person name="Arnold A.E."/>
            <person name="Ju Y.M."/>
            <person name="Slot J.C."/>
            <person name="Ahrendt S."/>
            <person name="Moore L.P."/>
            <person name="Eastman K.E."/>
            <person name="Scott K."/>
            <person name="Konkel Z."/>
            <person name="Mondo S.J."/>
            <person name="Kuo A."/>
            <person name="Hayes R.D."/>
            <person name="Haridas S."/>
            <person name="Andreopoulos B."/>
            <person name="Riley R."/>
            <person name="LaButti K."/>
            <person name="Pangilinan J."/>
            <person name="Lipzen A."/>
            <person name="Amirebrahimi M."/>
            <person name="Yan J."/>
            <person name="Adam C."/>
            <person name="Keymanesh K."/>
            <person name="Ng V."/>
            <person name="Louie K."/>
            <person name="Northen T."/>
            <person name="Drula E."/>
            <person name="Henrissat B."/>
            <person name="Hsieh H.M."/>
            <person name="Youens-Clark K."/>
            <person name="Lutzoni F."/>
            <person name="Miadlikowska J."/>
            <person name="Eastwood D.C."/>
            <person name="Hamelin R.C."/>
            <person name="Grigoriev I.V."/>
            <person name="U'Ren J.M."/>
        </authorList>
    </citation>
    <scope>NUCLEOTIDE SEQUENCE [LARGE SCALE GENOMIC DNA]</scope>
    <source>
        <strain evidence="1 2">ER1909</strain>
    </source>
</reference>
<comment type="caution">
    <text evidence="1">The sequence shown here is derived from an EMBL/GenBank/DDBJ whole genome shotgun (WGS) entry which is preliminary data.</text>
</comment>
<name>A0ACC0D775_9PEZI</name>
<organism evidence="1 2">
    <name type="scientific">Hypoxylon rubiginosum</name>
    <dbReference type="NCBI Taxonomy" id="110542"/>
    <lineage>
        <taxon>Eukaryota</taxon>
        <taxon>Fungi</taxon>
        <taxon>Dikarya</taxon>
        <taxon>Ascomycota</taxon>
        <taxon>Pezizomycotina</taxon>
        <taxon>Sordariomycetes</taxon>
        <taxon>Xylariomycetidae</taxon>
        <taxon>Xylariales</taxon>
        <taxon>Hypoxylaceae</taxon>
        <taxon>Hypoxylon</taxon>
    </lineage>
</organism>
<protein>
    <submittedName>
        <fullName evidence="1">NB-ARC and TPR domain protein</fullName>
    </submittedName>
</protein>
<evidence type="ECO:0000313" key="1">
    <source>
        <dbReference type="EMBL" id="KAI6088622.1"/>
    </source>
</evidence>